<dbReference type="GO" id="GO:0000785">
    <property type="term" value="C:chromatin"/>
    <property type="evidence" value="ECO:0007669"/>
    <property type="project" value="TreeGrafter"/>
</dbReference>
<protein>
    <recommendedName>
        <fullName evidence="2">SCD domain-containing protein</fullName>
    </recommendedName>
</protein>
<evidence type="ECO:0000256" key="1">
    <source>
        <dbReference type="SAM" id="MobiDB-lite"/>
    </source>
</evidence>
<gene>
    <name evidence="3" type="ORF">B9Z65_192</name>
</gene>
<feature type="compositionally biased region" description="Basic residues" evidence="1">
    <location>
        <begin position="112"/>
        <end position="121"/>
    </location>
</feature>
<name>A0A2P7Z7M0_9PEZI</name>
<dbReference type="SUPFAM" id="SSF48371">
    <property type="entry name" value="ARM repeat"/>
    <property type="match status" value="1"/>
</dbReference>
<feature type="compositionally biased region" description="Acidic residues" evidence="1">
    <location>
        <begin position="1139"/>
        <end position="1170"/>
    </location>
</feature>
<dbReference type="Pfam" id="PF24571">
    <property type="entry name" value="HEAT_SCC3-SA"/>
    <property type="match status" value="1"/>
</dbReference>
<proteinExistence type="predicted"/>
<dbReference type="GO" id="GO:0003682">
    <property type="term" value="F:chromatin binding"/>
    <property type="evidence" value="ECO:0007669"/>
    <property type="project" value="TreeGrafter"/>
</dbReference>
<dbReference type="AlphaFoldDB" id="A0A2P7Z7M0"/>
<feature type="compositionally biased region" description="Polar residues" evidence="1">
    <location>
        <begin position="805"/>
        <end position="827"/>
    </location>
</feature>
<dbReference type="Proteomes" id="UP000243723">
    <property type="component" value="Unassembled WGS sequence"/>
</dbReference>
<dbReference type="STRING" id="40998.A0A2P7Z7M0"/>
<dbReference type="InterPro" id="IPR039662">
    <property type="entry name" value="Cohesin_Scc3/SA"/>
</dbReference>
<reference evidence="3 4" key="1">
    <citation type="submission" date="2017-05" db="EMBL/GenBank/DDBJ databases">
        <title>Draft genome sequence of Elsinoe australis.</title>
        <authorList>
            <person name="Cheng Q."/>
        </authorList>
    </citation>
    <scope>NUCLEOTIDE SEQUENCE [LARGE SCALE GENOMIC DNA]</scope>
    <source>
        <strain evidence="3 4">NL1</strain>
    </source>
</reference>
<feature type="region of interest" description="Disordered" evidence="1">
    <location>
        <begin position="1"/>
        <end position="125"/>
    </location>
</feature>
<sequence>MSSPPPGTEEELTSTNKRRSGRVSKKPEYLVPESASTKRKRDAPNDDDESNDIADDSEEDDELEEDDDEPAEEELRERRARKPKSAPKRPAAKKPKTNGTSVQIPIRSTASKARRPSKKTKAGAVPNAEEVGGLYAEVFSGSKQMEEIASDWMQSFKNHESNALAEVINFVLKCCGCDSEITNYDIEDVDGVTNKVGDLQDEFQAQNVSDYPIIAKTKFAATLKSSMTEFFTVLVKTIDATGALFTSSELIENLHVWLTTMTGAQNRPFRHTATVASLSIMTALAEIGRDLASAAATAQRQSENMGKGKGANKKRASGLLQDANEAQQKQGVLDGFLKDWFDTIFIHRYRDVDPKIRVDCAQALGDWIIAYPDIFFDGTHLRYLGWVLSDSHWPARLEVMKQLRRLYEKKDRLAGLKTFTERFRARMVEMATLDSEPTVRASAVELLDLLRRAGFLEPDDIDAVGRLVFDSEPRVRKAVVHFFSSSVDEIYENKVEELGGEETITEELGDSAESAERPGLPWLHLKCLVEMLDSYDQFEPELSKHISKGPGDNYRLHAGELESRFIIVAETLYPNMDVMQDWDTLAKYLLYDTSDGGQNGVSEGVGSQLRDLCKLNEREELILLEVLNVSIRQHVSTLVEASSEKKSKKTKRQRDELADEQESTAREITTLIPQLLKRFGDSPQTVLAVLRLERIVSLDAFADFQQDPSTYKNLLDDIEKQFLSHGSEEVLNEASRALLRAKAYTDLGDVTEEKIDELWDETLETLRRLAGATHLSARGNLSAKVVDGLSKTTARLERLSAISNPTTHLSAVPQQTKSQRKSTSPPSSALHLLTSLTRRAVLDPDTQEDPTYAVAEDALALHAARVVAFYMLWSISLLKSSLETSTVADSHLDALTASRDAFVQSLIAALESRPPTSPLAAEVSLILLDAHIAGASLRSVKTREAGKEDHLALAMDVPPLVTGQVLKVFTAVEQRFARKMGRGIEKVRDEAKKGRGRKKKFVEERAVDAEPMDEDELERDPEDEEENEEEEGSSEEDDDEEEEDGVREQRRLHSVMLAEQRLCELAAKLMLAVLAGVVDEKVVRKRLEVNKGKLGANFKEVLNRLDEGKKAPKQKKTAPAQVPVVKEQPKRKSEAMVIESDEEDEVEDEEEEVEDEEEQQEEVAEEEPEKDVESVLGD</sequence>
<evidence type="ECO:0000259" key="2">
    <source>
        <dbReference type="PROSITE" id="PS51425"/>
    </source>
</evidence>
<dbReference type="PROSITE" id="PS51425">
    <property type="entry name" value="SCD"/>
    <property type="match status" value="1"/>
</dbReference>
<feature type="compositionally biased region" description="Acidic residues" evidence="1">
    <location>
        <begin position="45"/>
        <end position="74"/>
    </location>
</feature>
<keyword evidence="4" id="KW-1185">Reference proteome</keyword>
<dbReference type="PANTHER" id="PTHR11199:SF0">
    <property type="entry name" value="LD34181P-RELATED"/>
    <property type="match status" value="1"/>
</dbReference>
<feature type="compositionally biased region" description="Basic residues" evidence="1">
    <location>
        <begin position="78"/>
        <end position="96"/>
    </location>
</feature>
<dbReference type="InterPro" id="IPR011989">
    <property type="entry name" value="ARM-like"/>
</dbReference>
<feature type="region of interest" description="Disordered" evidence="1">
    <location>
        <begin position="805"/>
        <end position="829"/>
    </location>
</feature>
<dbReference type="OrthoDB" id="498590at2759"/>
<feature type="compositionally biased region" description="Polar residues" evidence="1">
    <location>
        <begin position="97"/>
        <end position="111"/>
    </location>
</feature>
<dbReference type="InterPro" id="IPR020839">
    <property type="entry name" value="SCD"/>
</dbReference>
<dbReference type="PANTHER" id="PTHR11199">
    <property type="entry name" value="STROMAL ANTIGEN"/>
    <property type="match status" value="1"/>
</dbReference>
<feature type="region of interest" description="Disordered" evidence="1">
    <location>
        <begin position="998"/>
        <end position="1048"/>
    </location>
</feature>
<dbReference type="InterPro" id="IPR016024">
    <property type="entry name" value="ARM-type_fold"/>
</dbReference>
<dbReference type="Gene3D" id="1.25.10.10">
    <property type="entry name" value="Leucine-rich Repeat Variant"/>
    <property type="match status" value="1"/>
</dbReference>
<feature type="compositionally biased region" description="Acidic residues" evidence="1">
    <location>
        <begin position="1010"/>
        <end position="1045"/>
    </location>
</feature>
<dbReference type="Pfam" id="PF21581">
    <property type="entry name" value="SCD"/>
    <property type="match status" value="1"/>
</dbReference>
<evidence type="ECO:0000313" key="4">
    <source>
        <dbReference type="Proteomes" id="UP000243723"/>
    </source>
</evidence>
<organism evidence="3 4">
    <name type="scientific">Elsinoe australis</name>
    <dbReference type="NCBI Taxonomy" id="40998"/>
    <lineage>
        <taxon>Eukaryota</taxon>
        <taxon>Fungi</taxon>
        <taxon>Dikarya</taxon>
        <taxon>Ascomycota</taxon>
        <taxon>Pezizomycotina</taxon>
        <taxon>Dothideomycetes</taxon>
        <taxon>Dothideomycetidae</taxon>
        <taxon>Myriangiales</taxon>
        <taxon>Elsinoaceae</taxon>
        <taxon>Elsinoe</taxon>
    </lineage>
</organism>
<evidence type="ECO:0000313" key="3">
    <source>
        <dbReference type="EMBL" id="PSK44212.1"/>
    </source>
</evidence>
<dbReference type="GO" id="GO:0007062">
    <property type="term" value="P:sister chromatid cohesion"/>
    <property type="evidence" value="ECO:0007669"/>
    <property type="project" value="UniProtKB-ARBA"/>
</dbReference>
<dbReference type="GO" id="GO:0005634">
    <property type="term" value="C:nucleus"/>
    <property type="evidence" value="ECO:0007669"/>
    <property type="project" value="TreeGrafter"/>
</dbReference>
<dbReference type="EMBL" id="NHZQ01000289">
    <property type="protein sequence ID" value="PSK44212.1"/>
    <property type="molecule type" value="Genomic_DNA"/>
</dbReference>
<dbReference type="InterPro" id="IPR013721">
    <property type="entry name" value="STAG"/>
</dbReference>
<feature type="region of interest" description="Disordered" evidence="1">
    <location>
        <begin position="642"/>
        <end position="663"/>
    </location>
</feature>
<accession>A0A2P7Z7M0</accession>
<comment type="caution">
    <text evidence="3">The sequence shown here is derived from an EMBL/GenBank/DDBJ whole genome shotgun (WGS) entry which is preliminary data.</text>
</comment>
<dbReference type="Pfam" id="PF08514">
    <property type="entry name" value="STAG"/>
    <property type="match status" value="1"/>
</dbReference>
<dbReference type="GO" id="GO:0008278">
    <property type="term" value="C:cohesin complex"/>
    <property type="evidence" value="ECO:0007669"/>
    <property type="project" value="TreeGrafter"/>
</dbReference>
<feature type="domain" description="SCD" evidence="2">
    <location>
        <begin position="345"/>
        <end position="430"/>
    </location>
</feature>
<dbReference type="InterPro" id="IPR056396">
    <property type="entry name" value="HEAT_SCC3-SA"/>
</dbReference>
<feature type="region of interest" description="Disordered" evidence="1">
    <location>
        <begin position="1106"/>
        <end position="1178"/>
    </location>
</feature>